<accession>A7GQY4</accession>
<dbReference type="KEGG" id="bcy:Bcer98_2294"/>
<dbReference type="Gene3D" id="1.10.10.60">
    <property type="entry name" value="Homeodomain-like"/>
    <property type="match status" value="1"/>
</dbReference>
<dbReference type="Pfam" id="PF00665">
    <property type="entry name" value="rve"/>
    <property type="match status" value="1"/>
</dbReference>
<dbReference type="GeneID" id="33897565"/>
<dbReference type="InterPro" id="IPR051917">
    <property type="entry name" value="Transposase-Integrase"/>
</dbReference>
<dbReference type="GO" id="GO:0015074">
    <property type="term" value="P:DNA integration"/>
    <property type="evidence" value="ECO:0007669"/>
    <property type="project" value="InterPro"/>
</dbReference>
<feature type="domain" description="Integrase catalytic" evidence="8">
    <location>
        <begin position="148"/>
        <end position="312"/>
    </location>
</feature>
<keyword evidence="4" id="KW-0815">Transposition</keyword>
<evidence type="ECO:0000313" key="9">
    <source>
        <dbReference type="EMBL" id="ABS22542.1"/>
    </source>
</evidence>
<keyword evidence="5" id="KW-0238">DNA-binding</keyword>
<dbReference type="InterPro" id="IPR053392">
    <property type="entry name" value="Transposase_IS30-like"/>
</dbReference>
<dbReference type="InterPro" id="IPR001584">
    <property type="entry name" value="Integrase_cat-core"/>
</dbReference>
<evidence type="ECO:0000259" key="8">
    <source>
        <dbReference type="PROSITE" id="PS50994"/>
    </source>
</evidence>
<dbReference type="HOGENOM" id="CLU_035706_0_2_9"/>
<dbReference type="NCBIfam" id="NF033563">
    <property type="entry name" value="transpos_IS30"/>
    <property type="match status" value="1"/>
</dbReference>
<dbReference type="OrthoDB" id="9776104at2"/>
<dbReference type="PROSITE" id="PS01043">
    <property type="entry name" value="TRANSPOSASE_IS30"/>
    <property type="match status" value="1"/>
</dbReference>
<dbReference type="PANTHER" id="PTHR10948">
    <property type="entry name" value="TRANSPOSASE"/>
    <property type="match status" value="1"/>
</dbReference>
<dbReference type="RefSeq" id="WP_012094738.1">
    <property type="nucleotide sequence ID" value="NC_009674.1"/>
</dbReference>
<dbReference type="InterPro" id="IPR036397">
    <property type="entry name" value="RNaseH_sf"/>
</dbReference>
<dbReference type="PANTHER" id="PTHR10948:SF23">
    <property type="entry name" value="TRANSPOSASE INSI FOR INSERTION SEQUENCE ELEMENT IS30A-RELATED"/>
    <property type="match status" value="1"/>
</dbReference>
<dbReference type="Gene3D" id="3.30.420.10">
    <property type="entry name" value="Ribonuclease H-like superfamily/Ribonuclease H"/>
    <property type="match status" value="1"/>
</dbReference>
<evidence type="ECO:0000256" key="3">
    <source>
        <dbReference type="ARBA" id="ARBA00006363"/>
    </source>
</evidence>
<gene>
    <name evidence="9" type="ordered locus">Bcer98_2294</name>
</gene>
<dbReference type="GO" id="GO:0004803">
    <property type="term" value="F:transposase activity"/>
    <property type="evidence" value="ECO:0007669"/>
    <property type="project" value="InterPro"/>
</dbReference>
<dbReference type="Proteomes" id="UP000002300">
    <property type="component" value="Chromosome"/>
</dbReference>
<dbReference type="InterPro" id="IPR025246">
    <property type="entry name" value="IS30-like_HTH"/>
</dbReference>
<dbReference type="AlphaFoldDB" id="A7GQY4"/>
<dbReference type="GO" id="GO:0003677">
    <property type="term" value="F:DNA binding"/>
    <property type="evidence" value="ECO:0007669"/>
    <property type="project" value="UniProtKB-KW"/>
</dbReference>
<proteinExistence type="inferred from homology"/>
<protein>
    <submittedName>
        <fullName evidence="9">Integrase catalytic region</fullName>
    </submittedName>
</protein>
<feature type="region of interest" description="Disordered" evidence="7">
    <location>
        <begin position="40"/>
        <end position="64"/>
    </location>
</feature>
<dbReference type="GO" id="GO:0006313">
    <property type="term" value="P:DNA transposition"/>
    <property type="evidence" value="ECO:0007669"/>
    <property type="project" value="InterPro"/>
</dbReference>
<dbReference type="Pfam" id="PF13936">
    <property type="entry name" value="HTH_38"/>
    <property type="match status" value="1"/>
</dbReference>
<dbReference type="EMBL" id="CP000764">
    <property type="protein sequence ID" value="ABS22542.1"/>
    <property type="molecule type" value="Genomic_DNA"/>
</dbReference>
<evidence type="ECO:0000256" key="7">
    <source>
        <dbReference type="SAM" id="MobiDB-lite"/>
    </source>
</evidence>
<dbReference type="SUPFAM" id="SSF53098">
    <property type="entry name" value="Ribonuclease H-like"/>
    <property type="match status" value="1"/>
</dbReference>
<dbReference type="GO" id="GO:0005829">
    <property type="term" value="C:cytosol"/>
    <property type="evidence" value="ECO:0007669"/>
    <property type="project" value="TreeGrafter"/>
</dbReference>
<evidence type="ECO:0000256" key="5">
    <source>
        <dbReference type="ARBA" id="ARBA00023125"/>
    </source>
</evidence>
<comment type="function">
    <text evidence="2">Involved in the transposition of the insertion sequence.</text>
</comment>
<evidence type="ECO:0000313" key="10">
    <source>
        <dbReference type="Proteomes" id="UP000002300"/>
    </source>
</evidence>
<evidence type="ECO:0000256" key="2">
    <source>
        <dbReference type="ARBA" id="ARBA00002286"/>
    </source>
</evidence>
<dbReference type="PROSITE" id="PS50994">
    <property type="entry name" value="INTEGRASE"/>
    <property type="match status" value="1"/>
</dbReference>
<organism evidence="9 10">
    <name type="scientific">Bacillus cytotoxicus (strain DSM 22905 / CIP 110041 / 391-98 / NVH 391-98)</name>
    <dbReference type="NCBI Taxonomy" id="315749"/>
    <lineage>
        <taxon>Bacteria</taxon>
        <taxon>Bacillati</taxon>
        <taxon>Bacillota</taxon>
        <taxon>Bacilli</taxon>
        <taxon>Bacillales</taxon>
        <taxon>Bacillaceae</taxon>
        <taxon>Bacillus</taxon>
        <taxon>Bacillus cereus group</taxon>
    </lineage>
</organism>
<reference evidence="9 10" key="1">
    <citation type="journal article" date="2008" name="Chem. Biol. Interact.">
        <title>Extending the Bacillus cereus group genomics to putative food-borne pathogens of different toxicity.</title>
        <authorList>
            <person name="Lapidus A."/>
            <person name="Goltsman E."/>
            <person name="Auger S."/>
            <person name="Galleron N."/>
            <person name="Segurens B."/>
            <person name="Dossat C."/>
            <person name="Land M.L."/>
            <person name="Broussolle V."/>
            <person name="Brillard J."/>
            <person name="Guinebretiere M.H."/>
            <person name="Sanchis V."/>
            <person name="Nguen-The C."/>
            <person name="Lereclus D."/>
            <person name="Richardson P."/>
            <person name="Wincker P."/>
            <person name="Weissenbach J."/>
            <person name="Ehrlich S.D."/>
            <person name="Sorokin A."/>
        </authorList>
    </citation>
    <scope>NUCLEOTIDE SEQUENCE [LARGE SCALE GENOMIC DNA]</scope>
    <source>
        <strain evidence="10">DSM 22905 / CIP 110041 / 391-98 / NVH 391-98</strain>
    </source>
</reference>
<dbReference type="InterPro" id="IPR012337">
    <property type="entry name" value="RNaseH-like_sf"/>
</dbReference>
<name>A7GQY4_BACCN</name>
<keyword evidence="10" id="KW-1185">Reference proteome</keyword>
<evidence type="ECO:0000256" key="4">
    <source>
        <dbReference type="ARBA" id="ARBA00022578"/>
    </source>
</evidence>
<sequence length="316" mass="36954">MSYSHFTTFERGQLEAFHKLGRSTREIGKILKRHPSSVARELKRNTQKNGTYSGEKAQEQYGQRRKSCKPIGKWSVELAKKIQEKLEITWSPEQIQYGYLKGEISFKTIYNWLYQGKRFKKDLSLLRQKGKRQKPRETRGRFNIGTSIQKRPSEIRKRETFGHWELDTIVSSRGKSKGCFATFIERKTRYYQAIVIPDRTAESMEFAIKQITAMYPSAALQTATVDRGKEFSCYQRVEKELEIAVFFADPYSSWQRGSNENANGLLREFYPKKTDLSLVSQEQLNQALLLINQRPRKCLAWKTAHEAFQEELSHLD</sequence>
<evidence type="ECO:0000256" key="6">
    <source>
        <dbReference type="ARBA" id="ARBA00023172"/>
    </source>
</evidence>
<dbReference type="eggNOG" id="COG2826">
    <property type="taxonomic scope" value="Bacteria"/>
</dbReference>
<comment type="similarity">
    <text evidence="3">Belongs to the transposase IS30 family.</text>
</comment>
<evidence type="ECO:0000256" key="1">
    <source>
        <dbReference type="ARBA" id="ARBA00002190"/>
    </source>
</evidence>
<keyword evidence="6" id="KW-0233">DNA recombination</keyword>
<dbReference type="InterPro" id="IPR001598">
    <property type="entry name" value="Transposase_IS30_CS"/>
</dbReference>
<comment type="function">
    <text evidence="1">Required for the transposition of the insertion element.</text>
</comment>